<reference evidence="4 5" key="1">
    <citation type="journal article" date="2014" name="Am. J. Bot.">
        <title>Genome assembly and annotation for red clover (Trifolium pratense; Fabaceae).</title>
        <authorList>
            <person name="Istvanek J."/>
            <person name="Jaros M."/>
            <person name="Krenek A."/>
            <person name="Repkova J."/>
        </authorList>
    </citation>
    <scope>NUCLEOTIDE SEQUENCE [LARGE SCALE GENOMIC DNA]</scope>
    <source>
        <strain evidence="5">cv. Tatra</strain>
        <tissue evidence="4">Young leaves</tissue>
    </source>
</reference>
<reference evidence="4 5" key="2">
    <citation type="journal article" date="2017" name="Front. Plant Sci.">
        <title>Gene Classification and Mining of Molecular Markers Useful in Red Clover (Trifolium pratense) Breeding.</title>
        <authorList>
            <person name="Istvanek J."/>
            <person name="Dluhosova J."/>
            <person name="Dluhos P."/>
            <person name="Patkova L."/>
            <person name="Nedelnik J."/>
            <person name="Repkova J."/>
        </authorList>
    </citation>
    <scope>NUCLEOTIDE SEQUENCE [LARGE SCALE GENOMIC DNA]</scope>
    <source>
        <strain evidence="5">cv. Tatra</strain>
        <tissue evidence="4">Young leaves</tissue>
    </source>
</reference>
<gene>
    <name evidence="4" type="ORF">L195_g055547</name>
</gene>
<dbReference type="AlphaFoldDB" id="A0A2K3KLZ0"/>
<accession>A0A2K3KLZ0</accession>
<dbReference type="ExpressionAtlas" id="A0A2K3KLZ0">
    <property type="expression patterns" value="baseline"/>
</dbReference>
<dbReference type="InterPro" id="IPR054722">
    <property type="entry name" value="PolX-like_BBD"/>
</dbReference>
<dbReference type="Pfam" id="PF00098">
    <property type="entry name" value="zf-CCHC"/>
    <property type="match status" value="1"/>
</dbReference>
<sequence length="187" mass="20866">GCKEFVQALKAQTFKKNGGYKGKNKSKNVSQNQQKLDEKSESFKKGGGTSNSNPKKKDKSHIQCYNCQKWGHYASECRSKKAKDSDDEANLVEENSDEGKGDVTFMAAAMSEDKISSGAWFWDTGCSNHMTRHKDWLIKFDDTKKSKVKLADGRSIQAEGTGNMVIKRKNGSSAIVEKYLVCTRYGL</sequence>
<keyword evidence="1" id="KW-0479">Metal-binding</keyword>
<feature type="domain" description="CCHC-type" evidence="3">
    <location>
        <begin position="64"/>
        <end position="79"/>
    </location>
</feature>
<evidence type="ECO:0000256" key="2">
    <source>
        <dbReference type="SAM" id="MobiDB-lite"/>
    </source>
</evidence>
<keyword evidence="1" id="KW-0863">Zinc-finger</keyword>
<name>A0A2K3KLZ0_TRIPR</name>
<feature type="compositionally biased region" description="Basic and acidic residues" evidence="2">
    <location>
        <begin position="35"/>
        <end position="44"/>
    </location>
</feature>
<dbReference type="Gene3D" id="4.10.60.10">
    <property type="entry name" value="Zinc finger, CCHC-type"/>
    <property type="match status" value="1"/>
</dbReference>
<dbReference type="EMBL" id="ASHM01101588">
    <property type="protein sequence ID" value="PNX67286.1"/>
    <property type="molecule type" value="Genomic_DNA"/>
</dbReference>
<dbReference type="SUPFAM" id="SSF57756">
    <property type="entry name" value="Retrovirus zinc finger-like domains"/>
    <property type="match status" value="1"/>
</dbReference>
<dbReference type="InterPro" id="IPR036875">
    <property type="entry name" value="Znf_CCHC_sf"/>
</dbReference>
<dbReference type="SMART" id="SM00343">
    <property type="entry name" value="ZnF_C2HC"/>
    <property type="match status" value="1"/>
</dbReference>
<dbReference type="GO" id="GO:0003676">
    <property type="term" value="F:nucleic acid binding"/>
    <property type="evidence" value="ECO:0007669"/>
    <property type="project" value="InterPro"/>
</dbReference>
<feature type="non-terminal residue" evidence="4">
    <location>
        <position position="1"/>
    </location>
</feature>
<dbReference type="Pfam" id="PF22936">
    <property type="entry name" value="Pol_BBD"/>
    <property type="match status" value="1"/>
</dbReference>
<dbReference type="Proteomes" id="UP000236291">
    <property type="component" value="Unassembled WGS sequence"/>
</dbReference>
<comment type="caution">
    <text evidence="4">The sequence shown here is derived from an EMBL/GenBank/DDBJ whole genome shotgun (WGS) entry which is preliminary data.</text>
</comment>
<dbReference type="STRING" id="57577.A0A2K3KLZ0"/>
<dbReference type="InterPro" id="IPR001878">
    <property type="entry name" value="Znf_CCHC"/>
</dbReference>
<evidence type="ECO:0000259" key="3">
    <source>
        <dbReference type="PROSITE" id="PS50158"/>
    </source>
</evidence>
<evidence type="ECO:0000313" key="5">
    <source>
        <dbReference type="Proteomes" id="UP000236291"/>
    </source>
</evidence>
<organism evidence="4 5">
    <name type="scientific">Trifolium pratense</name>
    <name type="common">Red clover</name>
    <dbReference type="NCBI Taxonomy" id="57577"/>
    <lineage>
        <taxon>Eukaryota</taxon>
        <taxon>Viridiplantae</taxon>
        <taxon>Streptophyta</taxon>
        <taxon>Embryophyta</taxon>
        <taxon>Tracheophyta</taxon>
        <taxon>Spermatophyta</taxon>
        <taxon>Magnoliopsida</taxon>
        <taxon>eudicotyledons</taxon>
        <taxon>Gunneridae</taxon>
        <taxon>Pentapetalae</taxon>
        <taxon>rosids</taxon>
        <taxon>fabids</taxon>
        <taxon>Fabales</taxon>
        <taxon>Fabaceae</taxon>
        <taxon>Papilionoideae</taxon>
        <taxon>50 kb inversion clade</taxon>
        <taxon>NPAAA clade</taxon>
        <taxon>Hologalegina</taxon>
        <taxon>IRL clade</taxon>
        <taxon>Trifolieae</taxon>
        <taxon>Trifolium</taxon>
    </lineage>
</organism>
<dbReference type="GO" id="GO:0008270">
    <property type="term" value="F:zinc ion binding"/>
    <property type="evidence" value="ECO:0007669"/>
    <property type="project" value="UniProtKB-KW"/>
</dbReference>
<evidence type="ECO:0000256" key="1">
    <source>
        <dbReference type="PROSITE-ProRule" id="PRU00047"/>
    </source>
</evidence>
<feature type="region of interest" description="Disordered" evidence="2">
    <location>
        <begin position="16"/>
        <end position="61"/>
    </location>
</feature>
<protein>
    <submittedName>
        <fullName evidence="4">Retrovirus-related Pol polyprotein from transposon TNT 1-94</fullName>
    </submittedName>
</protein>
<proteinExistence type="predicted"/>
<keyword evidence="1" id="KW-0862">Zinc</keyword>
<dbReference type="PROSITE" id="PS50158">
    <property type="entry name" value="ZF_CCHC"/>
    <property type="match status" value="1"/>
</dbReference>
<evidence type="ECO:0000313" key="4">
    <source>
        <dbReference type="EMBL" id="PNX67286.1"/>
    </source>
</evidence>